<dbReference type="Gene3D" id="3.40.50.300">
    <property type="entry name" value="P-loop containing nucleotide triphosphate hydrolases"/>
    <property type="match status" value="1"/>
</dbReference>
<dbReference type="EC" id="2.7.4.8" evidence="2 9"/>
<reference evidence="11 12" key="1">
    <citation type="journal article" date="2017" name="Int. J. Syst. Evol. Microbiol.">
        <title>Desulfovibrio senegalensis sp. nov., a mesophilic sulfate reducer isolated from marine sediment.</title>
        <authorList>
            <person name="Thioye A."/>
            <person name="Gam Z.B.A."/>
            <person name="Mbengue M."/>
            <person name="Cayol J.L."/>
            <person name="Joseph-Bartoli M."/>
            <person name="Toure-Kane C."/>
            <person name="Labat M."/>
        </authorList>
    </citation>
    <scope>NUCLEOTIDE SEQUENCE [LARGE SCALE GENOMIC DNA]</scope>
    <source>
        <strain evidence="11 12">DSM 101509</strain>
    </source>
</reference>
<dbReference type="InterPro" id="IPR008144">
    <property type="entry name" value="Guanylate_kin-like_dom"/>
</dbReference>
<dbReference type="AlphaFoldDB" id="A0A6N6N8N6"/>
<dbReference type="InterPro" id="IPR017665">
    <property type="entry name" value="Guanylate_kinase"/>
</dbReference>
<feature type="binding site" evidence="9">
    <location>
        <begin position="17"/>
        <end position="24"/>
    </location>
    <ligand>
        <name>ATP</name>
        <dbReference type="ChEBI" id="CHEBI:30616"/>
    </ligand>
</feature>
<keyword evidence="4 9" id="KW-0808">Transferase</keyword>
<keyword evidence="6 9" id="KW-0418">Kinase</keyword>
<evidence type="ECO:0000256" key="3">
    <source>
        <dbReference type="ARBA" id="ARBA00016296"/>
    </source>
</evidence>
<comment type="function">
    <text evidence="9">Essential for recycling GMP and indirectly, cGMP.</text>
</comment>
<keyword evidence="5 9" id="KW-0547">Nucleotide-binding</keyword>
<dbReference type="EMBL" id="WAIE01000001">
    <property type="protein sequence ID" value="KAB1443307.1"/>
    <property type="molecule type" value="Genomic_DNA"/>
</dbReference>
<dbReference type="OrthoDB" id="9808150at2"/>
<dbReference type="InterPro" id="IPR027417">
    <property type="entry name" value="P-loop_NTPase"/>
</dbReference>
<dbReference type="CDD" id="cd00071">
    <property type="entry name" value="GMPK"/>
    <property type="match status" value="1"/>
</dbReference>
<dbReference type="Proteomes" id="UP000438699">
    <property type="component" value="Unassembled WGS sequence"/>
</dbReference>
<evidence type="ECO:0000256" key="1">
    <source>
        <dbReference type="ARBA" id="ARBA00005790"/>
    </source>
</evidence>
<evidence type="ECO:0000313" key="11">
    <source>
        <dbReference type="EMBL" id="KAB1443307.1"/>
    </source>
</evidence>
<evidence type="ECO:0000256" key="8">
    <source>
        <dbReference type="ARBA" id="ARBA00030128"/>
    </source>
</evidence>
<name>A0A6N6N8N6_9BACT</name>
<comment type="subcellular location">
    <subcellularLocation>
        <location evidence="9">Cytoplasm</location>
    </subcellularLocation>
</comment>
<evidence type="ECO:0000256" key="6">
    <source>
        <dbReference type="ARBA" id="ARBA00022777"/>
    </source>
</evidence>
<sequence>MASDRTPRRGLILVICAPSGTGKSTLIARLMEEFPNFGFSISYTTREPRGQEQNGREYHFVSRDCFVAMRSRGEFAEWAEVHGNYYGTATAPVQEMLAQGRDVLFDIDVQGAMQLRKTFEDGEFVFLLPPSRSELERRLRDRGTDSDEAIERRLGNSIGELKQADRFDHWVVNDDLDEAYAELRAVYLAGRTNPALRPGMVETLVAGWGK</sequence>
<keyword evidence="9" id="KW-0963">Cytoplasm</keyword>
<dbReference type="RefSeq" id="WP_151149639.1">
    <property type="nucleotide sequence ID" value="NZ_WAIE01000001.1"/>
</dbReference>
<dbReference type="GO" id="GO:0004385">
    <property type="term" value="F:GMP kinase activity"/>
    <property type="evidence" value="ECO:0007669"/>
    <property type="project" value="UniProtKB-UniRule"/>
</dbReference>
<evidence type="ECO:0000256" key="4">
    <source>
        <dbReference type="ARBA" id="ARBA00022679"/>
    </source>
</evidence>
<dbReference type="SMART" id="SM00072">
    <property type="entry name" value="GuKc"/>
    <property type="match status" value="1"/>
</dbReference>
<dbReference type="SUPFAM" id="SSF52540">
    <property type="entry name" value="P-loop containing nucleoside triphosphate hydrolases"/>
    <property type="match status" value="1"/>
</dbReference>
<dbReference type="PROSITE" id="PS50052">
    <property type="entry name" value="GUANYLATE_KINASE_2"/>
    <property type="match status" value="1"/>
</dbReference>
<accession>A0A6N6N8N6</accession>
<comment type="caution">
    <text evidence="11">The sequence shown here is derived from an EMBL/GenBank/DDBJ whole genome shotgun (WGS) entry which is preliminary data.</text>
</comment>
<dbReference type="InterPro" id="IPR008145">
    <property type="entry name" value="GK/Ca_channel_bsu"/>
</dbReference>
<keyword evidence="7 9" id="KW-0067">ATP-binding</keyword>
<comment type="catalytic activity">
    <reaction evidence="9">
        <text>GMP + ATP = GDP + ADP</text>
        <dbReference type="Rhea" id="RHEA:20780"/>
        <dbReference type="ChEBI" id="CHEBI:30616"/>
        <dbReference type="ChEBI" id="CHEBI:58115"/>
        <dbReference type="ChEBI" id="CHEBI:58189"/>
        <dbReference type="ChEBI" id="CHEBI:456216"/>
        <dbReference type="EC" id="2.7.4.8"/>
    </reaction>
</comment>
<dbReference type="GO" id="GO:0005524">
    <property type="term" value="F:ATP binding"/>
    <property type="evidence" value="ECO:0007669"/>
    <property type="project" value="UniProtKB-UniRule"/>
</dbReference>
<feature type="domain" description="Guanylate kinase-like" evidence="10">
    <location>
        <begin position="10"/>
        <end position="188"/>
    </location>
</feature>
<comment type="similarity">
    <text evidence="1 9">Belongs to the guanylate kinase family.</text>
</comment>
<evidence type="ECO:0000256" key="2">
    <source>
        <dbReference type="ARBA" id="ARBA00012961"/>
    </source>
</evidence>
<protein>
    <recommendedName>
        <fullName evidence="3 9">Guanylate kinase</fullName>
        <ecNumber evidence="2 9">2.7.4.8</ecNumber>
    </recommendedName>
    <alternativeName>
        <fullName evidence="8 9">GMP kinase</fullName>
    </alternativeName>
</protein>
<dbReference type="GO" id="GO:0005829">
    <property type="term" value="C:cytosol"/>
    <property type="evidence" value="ECO:0007669"/>
    <property type="project" value="TreeGrafter"/>
</dbReference>
<keyword evidence="12" id="KW-1185">Reference proteome</keyword>
<evidence type="ECO:0000313" key="12">
    <source>
        <dbReference type="Proteomes" id="UP000438699"/>
    </source>
</evidence>
<proteinExistence type="inferred from homology"/>
<dbReference type="FunFam" id="3.30.63.10:FF:000002">
    <property type="entry name" value="Guanylate kinase 1"/>
    <property type="match status" value="1"/>
</dbReference>
<organism evidence="11 12">
    <name type="scientific">Pseudodesulfovibrio senegalensis</name>
    <dbReference type="NCBI Taxonomy" id="1721087"/>
    <lineage>
        <taxon>Bacteria</taxon>
        <taxon>Pseudomonadati</taxon>
        <taxon>Thermodesulfobacteriota</taxon>
        <taxon>Desulfovibrionia</taxon>
        <taxon>Desulfovibrionales</taxon>
        <taxon>Desulfovibrionaceae</taxon>
    </lineage>
</organism>
<evidence type="ECO:0000256" key="9">
    <source>
        <dbReference type="HAMAP-Rule" id="MF_00328"/>
    </source>
</evidence>
<dbReference type="InterPro" id="IPR020590">
    <property type="entry name" value="Guanylate_kinase_CS"/>
</dbReference>
<evidence type="ECO:0000256" key="7">
    <source>
        <dbReference type="ARBA" id="ARBA00022840"/>
    </source>
</evidence>
<dbReference type="PROSITE" id="PS00856">
    <property type="entry name" value="GUANYLATE_KINASE_1"/>
    <property type="match status" value="1"/>
</dbReference>
<dbReference type="Gene3D" id="3.30.63.10">
    <property type="entry name" value="Guanylate Kinase phosphate binding domain"/>
    <property type="match status" value="1"/>
</dbReference>
<dbReference type="Pfam" id="PF00625">
    <property type="entry name" value="Guanylate_kin"/>
    <property type="match status" value="1"/>
</dbReference>
<gene>
    <name evidence="9" type="primary">gmk</name>
    <name evidence="11" type="ORF">F8A88_03330</name>
</gene>
<dbReference type="PANTHER" id="PTHR23117:SF13">
    <property type="entry name" value="GUANYLATE KINASE"/>
    <property type="match status" value="1"/>
</dbReference>
<dbReference type="HAMAP" id="MF_00328">
    <property type="entry name" value="Guanylate_kinase"/>
    <property type="match status" value="1"/>
</dbReference>
<dbReference type="PANTHER" id="PTHR23117">
    <property type="entry name" value="GUANYLATE KINASE-RELATED"/>
    <property type="match status" value="1"/>
</dbReference>
<evidence type="ECO:0000256" key="5">
    <source>
        <dbReference type="ARBA" id="ARBA00022741"/>
    </source>
</evidence>
<dbReference type="NCBIfam" id="TIGR03263">
    <property type="entry name" value="guanyl_kin"/>
    <property type="match status" value="1"/>
</dbReference>
<evidence type="ECO:0000259" key="10">
    <source>
        <dbReference type="PROSITE" id="PS50052"/>
    </source>
</evidence>